<dbReference type="OrthoDB" id="5570470at2"/>
<proteinExistence type="predicted"/>
<evidence type="ECO:0000313" key="3">
    <source>
        <dbReference type="Proteomes" id="UP000077857"/>
    </source>
</evidence>
<dbReference type="RefSeq" id="WP_064041728.1">
    <property type="nucleotide sequence ID" value="NZ_LUUJ01000106.1"/>
</dbReference>
<accession>A0A177N5A7</accession>
<gene>
    <name evidence="2" type="ORF">A1507_18560</name>
</gene>
<organism evidence="2 3">
    <name type="scientific">Methylomonas koyamae</name>
    <dbReference type="NCBI Taxonomy" id="702114"/>
    <lineage>
        <taxon>Bacteria</taxon>
        <taxon>Pseudomonadati</taxon>
        <taxon>Pseudomonadota</taxon>
        <taxon>Gammaproteobacteria</taxon>
        <taxon>Methylococcales</taxon>
        <taxon>Methylococcaceae</taxon>
        <taxon>Methylomonas</taxon>
    </lineage>
</organism>
<keyword evidence="1" id="KW-0732">Signal</keyword>
<evidence type="ECO:0000313" key="2">
    <source>
        <dbReference type="EMBL" id="OAI12774.1"/>
    </source>
</evidence>
<protein>
    <submittedName>
        <fullName evidence="2">Uncharacterized protein</fullName>
    </submittedName>
</protein>
<dbReference type="Proteomes" id="UP000077857">
    <property type="component" value="Unassembled WGS sequence"/>
</dbReference>
<evidence type="ECO:0000256" key="1">
    <source>
        <dbReference type="SAM" id="SignalP"/>
    </source>
</evidence>
<dbReference type="PROSITE" id="PS51257">
    <property type="entry name" value="PROKAR_LIPOPROTEIN"/>
    <property type="match status" value="1"/>
</dbReference>
<dbReference type="AlphaFoldDB" id="A0A177N5A7"/>
<comment type="caution">
    <text evidence="2">The sequence shown here is derived from an EMBL/GenBank/DDBJ whole genome shotgun (WGS) entry which is preliminary data.</text>
</comment>
<name>A0A177N5A7_9GAMM</name>
<reference evidence="2 3" key="1">
    <citation type="submission" date="2016-03" db="EMBL/GenBank/DDBJ databases">
        <authorList>
            <person name="Ploux O."/>
        </authorList>
    </citation>
    <scope>NUCLEOTIDE SEQUENCE [LARGE SCALE GENOMIC DNA]</scope>
    <source>
        <strain evidence="2 3">R-45378</strain>
    </source>
</reference>
<feature type="chain" id="PRO_5008068774" evidence="1">
    <location>
        <begin position="22"/>
        <end position="151"/>
    </location>
</feature>
<feature type="signal peptide" evidence="1">
    <location>
        <begin position="1"/>
        <end position="21"/>
    </location>
</feature>
<sequence>MKLKFLPNYCLLPVLTSASMACNSLVPLDTSVSQSVIESMTTFTPSEQPWRLDSAQQNGGLGGSVLRSASIEHVVRQIDQPVSVQLADTGDVSLSTRSDNHDDDPLIIERAWRKYCHHQLDMTAEEQALVKHTTIPYNVLNHGCTPVSLKK</sequence>
<dbReference type="EMBL" id="LUUJ01000106">
    <property type="protein sequence ID" value="OAI12774.1"/>
    <property type="molecule type" value="Genomic_DNA"/>
</dbReference>